<dbReference type="OrthoDB" id="118550at2759"/>
<dbReference type="EMBL" id="WOCE01000004">
    <property type="protein sequence ID" value="KAE9615814.1"/>
    <property type="molecule type" value="Genomic_DNA"/>
</dbReference>
<evidence type="ECO:0000313" key="1">
    <source>
        <dbReference type="EMBL" id="KAE9615814.1"/>
    </source>
</evidence>
<comment type="caution">
    <text evidence="1">The sequence shown here is derived from an EMBL/GenBank/DDBJ whole genome shotgun (WGS) entry which is preliminary data.</text>
</comment>
<protein>
    <submittedName>
        <fullName evidence="1">Uncharacterized protein</fullName>
    </submittedName>
</protein>
<reference evidence="2" key="1">
    <citation type="journal article" date="2020" name="Nat. Commun.">
        <title>Genome sequence of the cluster root forming white lupin.</title>
        <authorList>
            <person name="Hufnagel B."/>
            <person name="Marques A."/>
            <person name="Soriano A."/>
            <person name="Marques L."/>
            <person name="Divol F."/>
            <person name="Doumas P."/>
            <person name="Sallet E."/>
            <person name="Mancinotti D."/>
            <person name="Carrere S."/>
            <person name="Marande W."/>
            <person name="Arribat S."/>
            <person name="Keller J."/>
            <person name="Huneau C."/>
            <person name="Blein T."/>
            <person name="Aime D."/>
            <person name="Laguerre M."/>
            <person name="Taylor J."/>
            <person name="Schubert V."/>
            <person name="Nelson M."/>
            <person name="Geu-Flores F."/>
            <person name="Crespi M."/>
            <person name="Gallardo-Guerrero K."/>
            <person name="Delaux P.-M."/>
            <person name="Salse J."/>
            <person name="Berges H."/>
            <person name="Guyot R."/>
            <person name="Gouzy J."/>
            <person name="Peret B."/>
        </authorList>
    </citation>
    <scope>NUCLEOTIDE SEQUENCE [LARGE SCALE GENOMIC DNA]</scope>
    <source>
        <strain evidence="2">cv. Amiga</strain>
    </source>
</reference>
<accession>A0A6A4QSB0</accession>
<name>A0A6A4QSB0_LUPAL</name>
<sequence>MPQVTKDDMGFTGAGQTVPPNCCYSSSNESTLSARPSGKGIDQGKLGKLRLECFFYL</sequence>
<dbReference type="Proteomes" id="UP000447434">
    <property type="component" value="Chromosome 4"/>
</dbReference>
<organism evidence="1 2">
    <name type="scientific">Lupinus albus</name>
    <name type="common">White lupine</name>
    <name type="synonym">Lupinus termis</name>
    <dbReference type="NCBI Taxonomy" id="3870"/>
    <lineage>
        <taxon>Eukaryota</taxon>
        <taxon>Viridiplantae</taxon>
        <taxon>Streptophyta</taxon>
        <taxon>Embryophyta</taxon>
        <taxon>Tracheophyta</taxon>
        <taxon>Spermatophyta</taxon>
        <taxon>Magnoliopsida</taxon>
        <taxon>eudicotyledons</taxon>
        <taxon>Gunneridae</taxon>
        <taxon>Pentapetalae</taxon>
        <taxon>rosids</taxon>
        <taxon>fabids</taxon>
        <taxon>Fabales</taxon>
        <taxon>Fabaceae</taxon>
        <taxon>Papilionoideae</taxon>
        <taxon>50 kb inversion clade</taxon>
        <taxon>genistoids sensu lato</taxon>
        <taxon>core genistoids</taxon>
        <taxon>Genisteae</taxon>
        <taxon>Lupinus</taxon>
    </lineage>
</organism>
<dbReference type="AlphaFoldDB" id="A0A6A4QSB0"/>
<evidence type="ECO:0000313" key="2">
    <source>
        <dbReference type="Proteomes" id="UP000447434"/>
    </source>
</evidence>
<keyword evidence="2" id="KW-1185">Reference proteome</keyword>
<proteinExistence type="predicted"/>
<gene>
    <name evidence="1" type="ORF">Lalb_Chr04g0259261</name>
</gene>